<accession>A0A7J6F206</accession>
<organism evidence="1 2">
    <name type="scientific">Cannabis sativa</name>
    <name type="common">Hemp</name>
    <name type="synonym">Marijuana</name>
    <dbReference type="NCBI Taxonomy" id="3483"/>
    <lineage>
        <taxon>Eukaryota</taxon>
        <taxon>Viridiplantae</taxon>
        <taxon>Streptophyta</taxon>
        <taxon>Embryophyta</taxon>
        <taxon>Tracheophyta</taxon>
        <taxon>Spermatophyta</taxon>
        <taxon>Magnoliopsida</taxon>
        <taxon>eudicotyledons</taxon>
        <taxon>Gunneridae</taxon>
        <taxon>Pentapetalae</taxon>
        <taxon>rosids</taxon>
        <taxon>fabids</taxon>
        <taxon>Rosales</taxon>
        <taxon>Cannabaceae</taxon>
        <taxon>Cannabis</taxon>
    </lineage>
</organism>
<dbReference type="AlphaFoldDB" id="A0A7J6F206"/>
<evidence type="ECO:0000313" key="1">
    <source>
        <dbReference type="EMBL" id="KAF4364743.1"/>
    </source>
</evidence>
<evidence type="ECO:0000313" key="2">
    <source>
        <dbReference type="Proteomes" id="UP000525078"/>
    </source>
</evidence>
<proteinExistence type="predicted"/>
<protein>
    <submittedName>
        <fullName evidence="1">Uncharacterized protein</fullName>
    </submittedName>
</protein>
<comment type="caution">
    <text evidence="1">The sequence shown here is derived from an EMBL/GenBank/DDBJ whole genome shotgun (WGS) entry which is preliminary data.</text>
</comment>
<gene>
    <name evidence="1" type="ORF">F8388_013774</name>
</gene>
<sequence>MAEIHLNSRLKYRNLSRKEEWNFWSFILKGNGYSQLEHKEGGNMRRPSQMEAFQNTLELCALHLLPFTGERFTWAKNTKWNSNSEKIRLGNDK</sequence>
<reference evidence="1 2" key="1">
    <citation type="journal article" date="2020" name="bioRxiv">
        <title>Sequence and annotation of 42 cannabis genomes reveals extensive copy number variation in cannabinoid synthesis and pathogen resistance genes.</title>
        <authorList>
            <person name="Mckernan K.J."/>
            <person name="Helbert Y."/>
            <person name="Kane L.T."/>
            <person name="Ebling H."/>
            <person name="Zhang L."/>
            <person name="Liu B."/>
            <person name="Eaton Z."/>
            <person name="Mclaughlin S."/>
            <person name="Kingan S."/>
            <person name="Baybayan P."/>
            <person name="Concepcion G."/>
            <person name="Jordan M."/>
            <person name="Riva A."/>
            <person name="Barbazuk W."/>
            <person name="Harkins T."/>
        </authorList>
    </citation>
    <scope>NUCLEOTIDE SEQUENCE [LARGE SCALE GENOMIC DNA]</scope>
    <source>
        <strain evidence="2">cv. Jamaican Lion 4</strain>
        <tissue evidence="1">Leaf</tissue>
    </source>
</reference>
<dbReference type="Proteomes" id="UP000525078">
    <property type="component" value="Unassembled WGS sequence"/>
</dbReference>
<dbReference type="EMBL" id="JAATIP010000165">
    <property type="protein sequence ID" value="KAF4364743.1"/>
    <property type="molecule type" value="Genomic_DNA"/>
</dbReference>
<name>A0A7J6F206_CANSA</name>